<accession>A0A0K2U5P0</accession>
<proteinExistence type="predicted"/>
<organism evidence="1">
    <name type="scientific">Lepeophtheirus salmonis</name>
    <name type="common">Salmon louse</name>
    <name type="synonym">Caligus salmonis</name>
    <dbReference type="NCBI Taxonomy" id="72036"/>
    <lineage>
        <taxon>Eukaryota</taxon>
        <taxon>Metazoa</taxon>
        <taxon>Ecdysozoa</taxon>
        <taxon>Arthropoda</taxon>
        <taxon>Crustacea</taxon>
        <taxon>Multicrustacea</taxon>
        <taxon>Hexanauplia</taxon>
        <taxon>Copepoda</taxon>
        <taxon>Siphonostomatoida</taxon>
        <taxon>Caligidae</taxon>
        <taxon>Lepeophtheirus</taxon>
    </lineage>
</organism>
<evidence type="ECO:0000313" key="1">
    <source>
        <dbReference type="EMBL" id="CDW33543.1"/>
    </source>
</evidence>
<protein>
    <submittedName>
        <fullName evidence="1">Uncharacterized protein</fullName>
    </submittedName>
</protein>
<dbReference type="EMBL" id="HACA01016182">
    <property type="protein sequence ID" value="CDW33543.1"/>
    <property type="molecule type" value="Transcribed_RNA"/>
</dbReference>
<dbReference type="AlphaFoldDB" id="A0A0K2U5P0"/>
<sequence length="46" mass="5180">MDLSFNSWRKDCTSLKVHGFPLGCRIPDSLRDDKILFTLSSSSASF</sequence>
<reference evidence="1" key="1">
    <citation type="submission" date="2014-05" db="EMBL/GenBank/DDBJ databases">
        <authorList>
            <person name="Chronopoulou M."/>
        </authorList>
    </citation>
    <scope>NUCLEOTIDE SEQUENCE</scope>
    <source>
        <tissue evidence="1">Whole organism</tissue>
    </source>
</reference>
<name>A0A0K2U5P0_LEPSM</name>